<gene>
    <name evidence="1" type="ORF">CEE69_22135</name>
</gene>
<dbReference type="OrthoDB" id="271912at2"/>
<dbReference type="GeneID" id="95642163"/>
<evidence type="ECO:0000313" key="2">
    <source>
        <dbReference type="Proteomes" id="UP000225740"/>
    </source>
</evidence>
<protein>
    <recommendedName>
        <fullName evidence="3">Intein C-terminal splicing domain-containing protein</fullName>
    </recommendedName>
</protein>
<accession>A0A2G1W2B7</accession>
<proteinExistence type="predicted"/>
<sequence length="196" mass="22072">MTTRGATNLVEATFSDGTILNGTSIHPVWSLDRLEWVPLGELEIDEQVHSNDGPLQLVSSVFHHQPTDVYNIEVDCEHVYQVGNAGILVHNQYHHLVSHYSNAKRGWTRNWSEEGRQILANADVKLHGKYNLRYVPNHTGPHPELYHQRVFERLQSAVRGLTSHTPAYNKAVLDELDNIFAKLSADPINALKGIGL</sequence>
<dbReference type="RefSeq" id="WP_081584874.1">
    <property type="nucleotide sequence ID" value="NZ_NIZW01000019.1"/>
</dbReference>
<dbReference type="SUPFAM" id="SSF51294">
    <property type="entry name" value="Hedgehog/intein (Hint) domain"/>
    <property type="match status" value="1"/>
</dbReference>
<keyword evidence="2" id="KW-1185">Reference proteome</keyword>
<organism evidence="1 2">
    <name type="scientific">Rhodopirellula bahusiensis</name>
    <dbReference type="NCBI Taxonomy" id="2014065"/>
    <lineage>
        <taxon>Bacteria</taxon>
        <taxon>Pseudomonadati</taxon>
        <taxon>Planctomycetota</taxon>
        <taxon>Planctomycetia</taxon>
        <taxon>Pirellulales</taxon>
        <taxon>Pirellulaceae</taxon>
        <taxon>Rhodopirellula</taxon>
    </lineage>
</organism>
<dbReference type="AlphaFoldDB" id="A0A2G1W2B7"/>
<reference evidence="1 2" key="1">
    <citation type="submission" date="2017-06" db="EMBL/GenBank/DDBJ databases">
        <title>Description of Rhodopirellula bahusiensis sp. nov.</title>
        <authorList>
            <person name="Kizina J."/>
            <person name="Harder J."/>
        </authorList>
    </citation>
    <scope>NUCLEOTIDE SEQUENCE [LARGE SCALE GENOMIC DNA]</scope>
    <source>
        <strain evidence="1 2">SWK21</strain>
    </source>
</reference>
<comment type="caution">
    <text evidence="1">The sequence shown here is derived from an EMBL/GenBank/DDBJ whole genome shotgun (WGS) entry which is preliminary data.</text>
</comment>
<dbReference type="InterPro" id="IPR036844">
    <property type="entry name" value="Hint_dom_sf"/>
</dbReference>
<dbReference type="EMBL" id="NIZW01000019">
    <property type="protein sequence ID" value="PHQ33163.1"/>
    <property type="molecule type" value="Genomic_DNA"/>
</dbReference>
<evidence type="ECO:0000313" key="1">
    <source>
        <dbReference type="EMBL" id="PHQ33163.1"/>
    </source>
</evidence>
<dbReference type="Proteomes" id="UP000225740">
    <property type="component" value="Unassembled WGS sequence"/>
</dbReference>
<name>A0A2G1W2B7_9BACT</name>
<dbReference type="Gene3D" id="2.170.16.10">
    <property type="entry name" value="Hedgehog/Intein (Hint) domain"/>
    <property type="match status" value="1"/>
</dbReference>
<dbReference type="Pfam" id="PF07591">
    <property type="entry name" value="PT-HINT"/>
    <property type="match status" value="1"/>
</dbReference>
<evidence type="ECO:0008006" key="3">
    <source>
        <dbReference type="Google" id="ProtNLM"/>
    </source>
</evidence>